<dbReference type="InterPro" id="IPR012338">
    <property type="entry name" value="Beta-lactam/transpept-like"/>
</dbReference>
<dbReference type="AlphaFoldDB" id="A0A3S0R8X4"/>
<dbReference type="Proteomes" id="UP000277007">
    <property type="component" value="Unassembled WGS sequence"/>
</dbReference>
<dbReference type="Gene3D" id="3.40.710.10">
    <property type="entry name" value="DD-peptidase/beta-lactamase superfamily"/>
    <property type="match status" value="2"/>
</dbReference>
<evidence type="ECO:0000256" key="2">
    <source>
        <dbReference type="ARBA" id="ARBA00022801"/>
    </source>
</evidence>
<keyword evidence="5" id="KW-1185">Reference proteome</keyword>
<dbReference type="PRINTS" id="PR00922">
    <property type="entry name" value="DADACBPTASE3"/>
</dbReference>
<reference evidence="4 5" key="1">
    <citation type="submission" date="2018-12" db="EMBL/GenBank/DDBJ databases">
        <authorList>
            <person name="Yang Y."/>
        </authorList>
    </citation>
    <scope>NUCLEOTIDE SEQUENCE [LARGE SCALE GENOMIC DNA]</scope>
    <source>
        <strain evidence="4 5">L-25-5w-1</strain>
    </source>
</reference>
<protein>
    <submittedName>
        <fullName evidence="4">D-alanyl-D-alanine carboxypeptidase/D-alanyl-D-alanine-endopeptidase</fullName>
        <ecNumber evidence="4">3.4.16.4</ecNumber>
    </submittedName>
</protein>
<accession>A0A3S0R8X4</accession>
<evidence type="ECO:0000313" key="5">
    <source>
        <dbReference type="Proteomes" id="UP000277007"/>
    </source>
</evidence>
<keyword evidence="2 4" id="KW-0378">Hydrolase</keyword>
<dbReference type="PANTHER" id="PTHR30023:SF0">
    <property type="entry name" value="PENICILLIN-SENSITIVE CARBOXYPEPTIDASE A"/>
    <property type="match status" value="1"/>
</dbReference>
<keyword evidence="4" id="KW-0121">Carboxypeptidase</keyword>
<proteinExistence type="inferred from homology"/>
<dbReference type="InterPro" id="IPR000667">
    <property type="entry name" value="Peptidase_S13"/>
</dbReference>
<gene>
    <name evidence="4" type="primary">dacB</name>
    <name evidence="4" type="ORF">EJ903_11560</name>
</gene>
<evidence type="ECO:0000256" key="3">
    <source>
        <dbReference type="SAM" id="SignalP"/>
    </source>
</evidence>
<dbReference type="EMBL" id="RXMA01000009">
    <property type="protein sequence ID" value="RTR20174.1"/>
    <property type="molecule type" value="Genomic_DNA"/>
</dbReference>
<feature type="chain" id="PRO_5018760943" evidence="3">
    <location>
        <begin position="33"/>
        <end position="489"/>
    </location>
</feature>
<dbReference type="RefSeq" id="WP_126615293.1">
    <property type="nucleotide sequence ID" value="NZ_JBHUCY010000033.1"/>
</dbReference>
<name>A0A3S0R8X4_9PROT</name>
<organism evidence="4 5">
    <name type="scientific">Azospirillum griseum</name>
    <dbReference type="NCBI Taxonomy" id="2496639"/>
    <lineage>
        <taxon>Bacteria</taxon>
        <taxon>Pseudomonadati</taxon>
        <taxon>Pseudomonadota</taxon>
        <taxon>Alphaproteobacteria</taxon>
        <taxon>Rhodospirillales</taxon>
        <taxon>Azospirillaceae</taxon>
        <taxon>Azospirillum</taxon>
    </lineage>
</organism>
<dbReference type="EC" id="3.4.16.4" evidence="4"/>
<dbReference type="NCBIfam" id="TIGR00666">
    <property type="entry name" value="PBP4"/>
    <property type="match status" value="1"/>
</dbReference>
<keyword evidence="3" id="KW-0732">Signal</keyword>
<evidence type="ECO:0000256" key="1">
    <source>
        <dbReference type="ARBA" id="ARBA00006096"/>
    </source>
</evidence>
<keyword evidence="4" id="KW-0645">Protease</keyword>
<dbReference type="SUPFAM" id="SSF56601">
    <property type="entry name" value="beta-lactamase/transpeptidase-like"/>
    <property type="match status" value="1"/>
</dbReference>
<dbReference type="GO" id="GO:0000270">
    <property type="term" value="P:peptidoglycan metabolic process"/>
    <property type="evidence" value="ECO:0007669"/>
    <property type="project" value="TreeGrafter"/>
</dbReference>
<dbReference type="OrthoDB" id="5372081at2"/>
<comment type="caution">
    <text evidence="4">The sequence shown here is derived from an EMBL/GenBank/DDBJ whole genome shotgun (WGS) entry which is preliminary data.</text>
</comment>
<evidence type="ECO:0000313" key="4">
    <source>
        <dbReference type="EMBL" id="RTR20174.1"/>
    </source>
</evidence>
<dbReference type="Pfam" id="PF02113">
    <property type="entry name" value="Peptidase_S13"/>
    <property type="match status" value="2"/>
</dbReference>
<comment type="similarity">
    <text evidence="1">Belongs to the peptidase S13 family.</text>
</comment>
<feature type="signal peptide" evidence="3">
    <location>
        <begin position="1"/>
        <end position="32"/>
    </location>
</feature>
<dbReference type="GO" id="GO:0006508">
    <property type="term" value="P:proteolysis"/>
    <property type="evidence" value="ECO:0007669"/>
    <property type="project" value="InterPro"/>
</dbReference>
<dbReference type="GO" id="GO:0009002">
    <property type="term" value="F:serine-type D-Ala-D-Ala carboxypeptidase activity"/>
    <property type="evidence" value="ECO:0007669"/>
    <property type="project" value="UniProtKB-EC"/>
</dbReference>
<sequence length="489" mass="50934">MFGLSFTPLRPLARWLAVGAVALCGLGGVAVAAPDDRATREGFSETAVGYILFRLDSGAVLEERQADHPFVPASVAKVPTVAAALGVLGADHRFTTRLRATGPVESGTLRGDLVLEGGGDPSLSSDGLGDLVEGLRKAGVTRVTGRLYYDTSLLPELSEIDPGQPWAAPYNTGIGALSVNFNRAQLAWTRPANGPATASVWSVADNGRTALDSVTAVLAPNGAIPPLPSGPDRWLLPAKPDGNGRLWLPVARPGLAAASLFRRLAGEAGVALPAPQPGQAASGKDGGKTGRVLASVDSPPLSELARSLLRYSNNLSAEMIGLAAARRIDPSVNRLNQSALLLQTLLTRQVEANGATKGQTNWQGLRLVNHSGLGTGSLSTPRQMAALLRLGGPALWALLPGEEDGKALPPGVHAKTGTLSYVKGLAGTLDSASGQRLGFALFITDADRRRALDAALDRRVTEPPAEARAWAGRARALQSGLLTDWMARY</sequence>
<dbReference type="Gene3D" id="3.50.80.20">
    <property type="entry name" value="D-Ala-D-Ala carboxypeptidase C, peptidase S13"/>
    <property type="match status" value="1"/>
</dbReference>
<dbReference type="PANTHER" id="PTHR30023">
    <property type="entry name" value="D-ALANYL-D-ALANINE CARBOXYPEPTIDASE"/>
    <property type="match status" value="1"/>
</dbReference>